<name>A0A7V5U2N6_9BACT</name>
<dbReference type="AlphaFoldDB" id="A0A7V5U2N6"/>
<sequence>MMPRLHYIQHVPFETPGAILDWARSRGLEVSHTRVFLDEPFPSAQDFDLLVLMGGPMSVHDEAQYPWLAEEKQFLKNIVNEDDHRIKILGVCLGAQLLAETLGAEVFPNHYKEIGWFPVELTKAGRAHRLFQDWPPSMVVFHWHGETFSLPEGAVKLFRSEACENQAFLYEERILGLQFHLEVTPEIVSELLEKSAQDLSPGGPYVQEPDYLKGQPELYEFCHQRLFRLLDDFTRL</sequence>
<dbReference type="Gene3D" id="3.40.50.880">
    <property type="match status" value="1"/>
</dbReference>
<dbReference type="InterPro" id="IPR029062">
    <property type="entry name" value="Class_I_gatase-like"/>
</dbReference>
<dbReference type="CDD" id="cd01741">
    <property type="entry name" value="GATase1_1"/>
    <property type="match status" value="1"/>
</dbReference>
<dbReference type="PANTHER" id="PTHR42695:SF5">
    <property type="entry name" value="GLUTAMINE AMIDOTRANSFERASE YLR126C-RELATED"/>
    <property type="match status" value="1"/>
</dbReference>
<dbReference type="InterPro" id="IPR044992">
    <property type="entry name" value="ChyE-like"/>
</dbReference>
<accession>A0A7V5U2N6</accession>
<dbReference type="InterPro" id="IPR017926">
    <property type="entry name" value="GATASE"/>
</dbReference>
<proteinExistence type="predicted"/>
<protein>
    <submittedName>
        <fullName evidence="2">Type 1 glutamine amidotransferase</fullName>
    </submittedName>
</protein>
<dbReference type="Pfam" id="PF00117">
    <property type="entry name" value="GATase"/>
    <property type="match status" value="1"/>
</dbReference>
<feature type="domain" description="Glutamine amidotransferase" evidence="1">
    <location>
        <begin position="24"/>
        <end position="186"/>
    </location>
</feature>
<gene>
    <name evidence="2" type="ORF">ENJ96_05720</name>
</gene>
<keyword evidence="2" id="KW-0315">Glutamine amidotransferase</keyword>
<dbReference type="PROSITE" id="PS51273">
    <property type="entry name" value="GATASE_TYPE_1"/>
    <property type="match status" value="1"/>
</dbReference>
<dbReference type="PANTHER" id="PTHR42695">
    <property type="entry name" value="GLUTAMINE AMIDOTRANSFERASE YLR126C-RELATED"/>
    <property type="match status" value="1"/>
</dbReference>
<dbReference type="EMBL" id="DROK01000162">
    <property type="protein sequence ID" value="HHI97334.1"/>
    <property type="molecule type" value="Genomic_DNA"/>
</dbReference>
<reference evidence="2" key="1">
    <citation type="journal article" date="2020" name="mSystems">
        <title>Genome- and Community-Level Interaction Insights into Carbon Utilization and Element Cycling Functions of Hydrothermarchaeota in Hydrothermal Sediment.</title>
        <authorList>
            <person name="Zhou Z."/>
            <person name="Liu Y."/>
            <person name="Xu W."/>
            <person name="Pan J."/>
            <person name="Luo Z.H."/>
            <person name="Li M."/>
        </authorList>
    </citation>
    <scope>NUCLEOTIDE SEQUENCE [LARGE SCALE GENOMIC DNA]</scope>
    <source>
        <strain evidence="2">HyVt-533</strain>
    </source>
</reference>
<comment type="caution">
    <text evidence="2">The sequence shown here is derived from an EMBL/GenBank/DDBJ whole genome shotgun (WGS) entry which is preliminary data.</text>
</comment>
<dbReference type="SUPFAM" id="SSF52317">
    <property type="entry name" value="Class I glutamine amidotransferase-like"/>
    <property type="match status" value="1"/>
</dbReference>
<evidence type="ECO:0000313" key="2">
    <source>
        <dbReference type="EMBL" id="HHI97334.1"/>
    </source>
</evidence>
<organism evidence="2">
    <name type="scientific">Thermodesulfatator atlanticus</name>
    <dbReference type="NCBI Taxonomy" id="501497"/>
    <lineage>
        <taxon>Bacteria</taxon>
        <taxon>Pseudomonadati</taxon>
        <taxon>Thermodesulfobacteriota</taxon>
        <taxon>Thermodesulfobacteria</taxon>
        <taxon>Thermodesulfobacteriales</taxon>
        <taxon>Thermodesulfatatoraceae</taxon>
        <taxon>Thermodesulfatator</taxon>
    </lineage>
</organism>
<dbReference type="GO" id="GO:0005829">
    <property type="term" value="C:cytosol"/>
    <property type="evidence" value="ECO:0007669"/>
    <property type="project" value="TreeGrafter"/>
</dbReference>
<evidence type="ECO:0000259" key="1">
    <source>
        <dbReference type="Pfam" id="PF00117"/>
    </source>
</evidence>
<dbReference type="Proteomes" id="UP000886101">
    <property type="component" value="Unassembled WGS sequence"/>
</dbReference>
<dbReference type="FunFam" id="3.40.50.880:FF:000033">
    <property type="entry name" value="Glutamine amidotransferase class-I"/>
    <property type="match status" value="1"/>
</dbReference>